<feature type="compositionally biased region" description="Polar residues" evidence="5">
    <location>
        <begin position="1399"/>
        <end position="1410"/>
    </location>
</feature>
<evidence type="ECO:0000256" key="4">
    <source>
        <dbReference type="SAM" id="Coils"/>
    </source>
</evidence>
<accession>A0A6L7D7W4</accession>
<comment type="similarity">
    <text evidence="1">Belongs to the TrbE/VirB4 family.</text>
</comment>
<dbReference type="InterPro" id="IPR027417">
    <property type="entry name" value="P-loop_NTPase"/>
</dbReference>
<feature type="compositionally biased region" description="Basic and acidic residues" evidence="5">
    <location>
        <begin position="1424"/>
        <end position="1448"/>
    </location>
</feature>
<comment type="caution">
    <text evidence="7">The sequence shown here is derived from an EMBL/GenBank/DDBJ whole genome shotgun (WGS) entry which is preliminary data.</text>
</comment>
<name>A0A6L7D7W4_9HELI</name>
<dbReference type="Proteomes" id="UP000477070">
    <property type="component" value="Unassembled WGS sequence"/>
</dbReference>
<evidence type="ECO:0000256" key="5">
    <source>
        <dbReference type="SAM" id="MobiDB-lite"/>
    </source>
</evidence>
<feature type="compositionally biased region" description="Acidic residues" evidence="5">
    <location>
        <begin position="1273"/>
        <end position="1282"/>
    </location>
</feature>
<feature type="coiled-coil region" evidence="4">
    <location>
        <begin position="936"/>
        <end position="989"/>
    </location>
</feature>
<feature type="region of interest" description="Disordered" evidence="5">
    <location>
        <begin position="1231"/>
        <end position="1448"/>
    </location>
</feature>
<feature type="compositionally biased region" description="Low complexity" evidence="5">
    <location>
        <begin position="1317"/>
        <end position="1363"/>
    </location>
</feature>
<dbReference type="SUPFAM" id="SSF52540">
    <property type="entry name" value="P-loop containing nucleoside triphosphate hydrolases"/>
    <property type="match status" value="1"/>
</dbReference>
<protein>
    <recommendedName>
        <fullName evidence="6">CagE TrbE VirB component of type IV transporter system central domain-containing protein</fullName>
    </recommendedName>
</protein>
<keyword evidence="4" id="KW-0175">Coiled coil</keyword>
<evidence type="ECO:0000313" key="7">
    <source>
        <dbReference type="EMBL" id="MWV70204.1"/>
    </source>
</evidence>
<keyword evidence="3" id="KW-0067">ATP-binding</keyword>
<feature type="region of interest" description="Disordered" evidence="5">
    <location>
        <begin position="992"/>
        <end position="1014"/>
    </location>
</feature>
<organism evidence="7 8">
    <name type="scientific">Helicobacter saguini</name>
    <dbReference type="NCBI Taxonomy" id="1548018"/>
    <lineage>
        <taxon>Bacteria</taxon>
        <taxon>Pseudomonadati</taxon>
        <taxon>Campylobacterota</taxon>
        <taxon>Epsilonproteobacteria</taxon>
        <taxon>Campylobacterales</taxon>
        <taxon>Helicobacteraceae</taxon>
        <taxon>Helicobacter</taxon>
    </lineage>
</organism>
<dbReference type="EMBL" id="QBIU01000002">
    <property type="protein sequence ID" value="MWV70204.1"/>
    <property type="molecule type" value="Genomic_DNA"/>
</dbReference>
<evidence type="ECO:0000256" key="1">
    <source>
        <dbReference type="ARBA" id="ARBA00006512"/>
    </source>
</evidence>
<dbReference type="PANTHER" id="PTHR30121">
    <property type="entry name" value="UNCHARACTERIZED PROTEIN YJGR-RELATED"/>
    <property type="match status" value="1"/>
</dbReference>
<proteinExistence type="inferred from homology"/>
<dbReference type="Gene3D" id="3.40.50.300">
    <property type="entry name" value="P-loop containing nucleotide triphosphate hydrolases"/>
    <property type="match status" value="2"/>
</dbReference>
<sequence>MSFLKNFFTKNDKPIKDSKDDRQVFYNVNTINPTQDSIESKIVQENIQMENIQAENIESNKQDSINTSEIDSITSNTDITQATFSNESKLESNSQEIDSNLQEKDSKQNKKTKLKTSNKFTNTKQYLLNKLNYATEFLETLFVKEPLVYSLAYENNIACKFNDKMLTTKDGNLCAGVKIIGISYAGATMNKELELATSRNQFWNRLSNDLELNIFCKKELMDLNIKEEKINNIYAEEIIKKWEAGIKAYKITYTLIFSTKKKRIAGYFESKKRKMTEEQVENKDNLSFENKEAKLKEILQLTTQDLSDFNPIIMSSDEILNFYATYTNMQPMNLKYSNDLITDCYITSDVEFKKDYMIFYTNLSDKHLDSNVEDSRKKVYARFISVKAYETEMVSSIIPTGIIRESSDYYFMIHCEAINRDVAIKKIKRVRTFSVDIVKDQLEELVQLLQSERENIIKISMSVLLVSHKDLEDLNEKTDSMKSLLEKQNLSIVKETLNQKALYFSFFPSRGNLNARMRHQTGAVLSSLCQFENDIIGNNSNRWGARPITTFQHLSGSPFLFNLHDSDSSSAVGHTLVIGGTGFGKTTIMQFIMLNLFKYDINIFAMDKLRGMHNFTEYLGCEYHDLGYEKFKLNPFSLEDTAENNEFLKMWLGDMMNITTGKNANEAEIEAINVIQETIKSLRSAYKGVQKQISLKDFYDSMKLTNEKINLKMRLEPYLNGLFDNKEDALNFNKQMSILNMDSILNNQELAGLSAMYLFHKIKNISKNADKGFFIWIDELRDYLGVESMRTKIIEAIVEIRKINGVITMGIQNLDFLDGVANSNTFIDNMSNFIIFPTNDETTLAKLHDRLGLSETELNFLRSARKSARQILYKQKEVGSCILDVNLGKLGDYLRVFSSSANDVAQMNALKLEYPRNWRQMYLRNIKPKENISIEIQKRQEEEIEFLRKKEELEREIEKQRVIDEAKDLEQKQKNKSQAELVQENLIQKDLESKQDSIKNSKDLESAETKPSESIMGNANAISTFKEKSIDNNIAIEPVIDSKESTIHDDEVLANENIEANIYDDDFIESMPTNPQNSNLDSNNMPQIDSTNAMLLEKIAQLENKINVLESNKNVENITQDSKDIDIAEINDTKIIESSNDLIETNFSDESDSLEYSNPKETQIIEKVDSINLESKIREPLNESDFEKAEIDESQEIESIYYDIKHNAPDENIESSMVDVKDSKITQDIIWDIKEKDEEPFEPTPPEDSAKDVWADKPSESETTESNPQTEQDSIESAESNEQDSNIDSKDSNSESSGGSVANTESNENIESKENIESNNENNEPQEIIIKPIENQQDSNNESSEALNAESSENTIQDSNTESSENENIESNTQDSQQDSNENENIESSHEQEQDSKQNLESNPQDSNTESNDKNLDFLNSEDSFTHEIESNEESKPQKERNYENVNA</sequence>
<dbReference type="InterPro" id="IPR051162">
    <property type="entry name" value="T4SS_component"/>
</dbReference>
<feature type="compositionally biased region" description="Basic and acidic residues" evidence="5">
    <location>
        <begin position="1248"/>
        <end position="1260"/>
    </location>
</feature>
<gene>
    <name evidence="7" type="ORF">DCO61_09380</name>
</gene>
<evidence type="ECO:0000313" key="8">
    <source>
        <dbReference type="Proteomes" id="UP000477070"/>
    </source>
</evidence>
<evidence type="ECO:0000256" key="3">
    <source>
        <dbReference type="ARBA" id="ARBA00022840"/>
    </source>
</evidence>
<evidence type="ECO:0000259" key="6">
    <source>
        <dbReference type="Pfam" id="PF03135"/>
    </source>
</evidence>
<feature type="compositionally biased region" description="Basic and acidic residues" evidence="5">
    <location>
        <begin position="992"/>
        <end position="1011"/>
    </location>
</feature>
<dbReference type="GO" id="GO:0005524">
    <property type="term" value="F:ATP binding"/>
    <property type="evidence" value="ECO:0007669"/>
    <property type="project" value="UniProtKB-KW"/>
</dbReference>
<reference evidence="7 8" key="1">
    <citation type="submission" date="2019-12" db="EMBL/GenBank/DDBJ databases">
        <title>Multi-Generational Helicobacter saguini Isolates.</title>
        <authorList>
            <person name="Mannion A."/>
            <person name="Shen Z."/>
            <person name="Fox J.G."/>
        </authorList>
    </citation>
    <scope>NUCLEOTIDE SEQUENCE [LARGE SCALE GENOMIC DNA]</scope>
    <source>
        <strain evidence="8">16-048 (F4)</strain>
    </source>
</reference>
<dbReference type="RefSeq" id="WP_052062342.1">
    <property type="nucleotide sequence ID" value="NZ_QBIU01000002.1"/>
</dbReference>
<feature type="coiled-coil region" evidence="4">
    <location>
        <begin position="1092"/>
        <end position="1119"/>
    </location>
</feature>
<feature type="compositionally biased region" description="Polar residues" evidence="5">
    <location>
        <begin position="84"/>
        <end position="100"/>
    </location>
</feature>
<dbReference type="InterPro" id="IPR018145">
    <property type="entry name" value="CagE_TrbE_VirB_cntrl_dom"/>
</dbReference>
<feature type="compositionally biased region" description="Low complexity" evidence="5">
    <location>
        <begin position="1294"/>
        <end position="1309"/>
    </location>
</feature>
<feature type="region of interest" description="Disordered" evidence="5">
    <location>
        <begin position="84"/>
        <end position="115"/>
    </location>
</feature>
<keyword evidence="2" id="KW-0547">Nucleotide-binding</keyword>
<feature type="domain" description="CagE TrbE VirB component of type IV transporter system central" evidence="6">
    <location>
        <begin position="306"/>
        <end position="516"/>
    </location>
</feature>
<dbReference type="PANTHER" id="PTHR30121:SF12">
    <property type="entry name" value="TYPE IV SECRETION SYSTEM PROTEIN CAGE"/>
    <property type="match status" value="1"/>
</dbReference>
<feature type="compositionally biased region" description="Low complexity" evidence="5">
    <location>
        <begin position="1369"/>
        <end position="1380"/>
    </location>
</feature>
<dbReference type="Pfam" id="PF03135">
    <property type="entry name" value="CagE_TrbE_VirB"/>
    <property type="match status" value="1"/>
</dbReference>
<feature type="compositionally biased region" description="Basic and acidic residues" evidence="5">
    <location>
        <begin position="1387"/>
        <end position="1398"/>
    </location>
</feature>
<evidence type="ECO:0000256" key="2">
    <source>
        <dbReference type="ARBA" id="ARBA00022741"/>
    </source>
</evidence>